<reference evidence="9 10" key="1">
    <citation type="submission" date="2018-04" db="EMBL/GenBank/DDBJ databases">
        <authorList>
            <person name="Zhang X."/>
            <person name="Yuan J."/>
            <person name="Li F."/>
            <person name="Xiang J."/>
        </authorList>
    </citation>
    <scope>NUCLEOTIDE SEQUENCE [LARGE SCALE GENOMIC DNA]</scope>
    <source>
        <tissue evidence="9">Muscle</tissue>
    </source>
</reference>
<dbReference type="Pfam" id="PF00089">
    <property type="entry name" value="Trypsin"/>
    <property type="match status" value="1"/>
</dbReference>
<evidence type="ECO:0000313" key="10">
    <source>
        <dbReference type="Proteomes" id="UP000283509"/>
    </source>
</evidence>
<evidence type="ECO:0000259" key="8">
    <source>
        <dbReference type="PROSITE" id="PS50240"/>
    </source>
</evidence>
<dbReference type="PROSITE" id="PS50240">
    <property type="entry name" value="TRYPSIN_DOM"/>
    <property type="match status" value="1"/>
</dbReference>
<keyword evidence="1 6" id="KW-0645">Protease</keyword>
<dbReference type="GO" id="GO:0004252">
    <property type="term" value="F:serine-type endopeptidase activity"/>
    <property type="evidence" value="ECO:0007669"/>
    <property type="project" value="InterPro"/>
</dbReference>
<dbReference type="EMBL" id="QCYY01002224">
    <property type="protein sequence ID" value="ROT71957.1"/>
    <property type="molecule type" value="Genomic_DNA"/>
</dbReference>
<dbReference type="PRINTS" id="PR00722">
    <property type="entry name" value="CHYMOTRYPSIN"/>
</dbReference>
<dbReference type="InterPro" id="IPR001254">
    <property type="entry name" value="Trypsin_dom"/>
</dbReference>
<proteinExistence type="inferred from homology"/>
<evidence type="ECO:0000256" key="1">
    <source>
        <dbReference type="ARBA" id="ARBA00022670"/>
    </source>
</evidence>
<name>A0A3R7PHI2_PENVA</name>
<dbReference type="SMART" id="SM00020">
    <property type="entry name" value="Tryp_SPc"/>
    <property type="match status" value="1"/>
</dbReference>
<feature type="compositionally biased region" description="Pro residues" evidence="7">
    <location>
        <begin position="72"/>
        <end position="83"/>
    </location>
</feature>
<dbReference type="CDD" id="cd00190">
    <property type="entry name" value="Tryp_SPc"/>
    <property type="match status" value="1"/>
</dbReference>
<evidence type="ECO:0000256" key="3">
    <source>
        <dbReference type="ARBA" id="ARBA00022825"/>
    </source>
</evidence>
<dbReference type="SUPFAM" id="SSF50494">
    <property type="entry name" value="Trypsin-like serine proteases"/>
    <property type="match status" value="1"/>
</dbReference>
<keyword evidence="3 6" id="KW-0720">Serine protease</keyword>
<evidence type="ECO:0000256" key="5">
    <source>
        <dbReference type="ARBA" id="ARBA00024195"/>
    </source>
</evidence>
<dbReference type="GO" id="GO:0006508">
    <property type="term" value="P:proteolysis"/>
    <property type="evidence" value="ECO:0007669"/>
    <property type="project" value="UniProtKB-KW"/>
</dbReference>
<dbReference type="InterPro" id="IPR001314">
    <property type="entry name" value="Peptidase_S1A"/>
</dbReference>
<dbReference type="GO" id="GO:0005615">
    <property type="term" value="C:extracellular space"/>
    <property type="evidence" value="ECO:0007669"/>
    <property type="project" value="TreeGrafter"/>
</dbReference>
<dbReference type="FunFam" id="2.40.10.10:FF:000068">
    <property type="entry name" value="transmembrane protease serine 2"/>
    <property type="match status" value="1"/>
</dbReference>
<dbReference type="PANTHER" id="PTHR24264:SF54">
    <property type="entry name" value="PEPTIDASE S1 DOMAIN-CONTAINING PROTEIN"/>
    <property type="match status" value="1"/>
</dbReference>
<dbReference type="InterPro" id="IPR050127">
    <property type="entry name" value="Serine_Proteases_S1"/>
</dbReference>
<sequence length="385" mass="42110">MIHAHSLLLADTSSRTLTLRSRSPLAGHATHNSNAQPPIFLDDQEAQVAKTPPKRWPGISHPSLHFFQGTNRPPPPLHQPPPQLSATSTPPLPRPSTTPDLAPAGARHDLCHRHDLRHRHDLPGHRPGLPETEDPPAEATGPRPVTTDTLRTRSSFSCGGALVSPFHVLTAAHCLLDQRVTQDGTPRFLKPSVVRLGEVDFDRADESQAFDYEVAAVQVHQDYVLPVRYNDIAIITLKQKVEFTAAVRPYCLPREDLQLDGRVCTVSGWGRTSSNDLASTILHDVEVEVLPQEECAETYSSAGDIFTTEYPEGITDTLLCAGKLADVCRGDSGGPLVLTEFRTMHTVGVVSTGYGCGDARFPGIYTRVDQYTQWINDELYGGCEG</sequence>
<dbReference type="Proteomes" id="UP000283509">
    <property type="component" value="Unassembled WGS sequence"/>
</dbReference>
<protein>
    <submittedName>
        <fullName evidence="9">Serine protease snake</fullName>
    </submittedName>
</protein>
<dbReference type="FunFam" id="2.40.10.10:FF:000002">
    <property type="entry name" value="Transmembrane protease serine"/>
    <property type="match status" value="1"/>
</dbReference>
<reference evidence="9 10" key="2">
    <citation type="submission" date="2019-01" db="EMBL/GenBank/DDBJ databases">
        <title>The decoding of complex shrimp genome reveals the adaptation for benthos swimmer, frequently molting mechanism and breeding impact on genome.</title>
        <authorList>
            <person name="Sun Y."/>
            <person name="Gao Y."/>
            <person name="Yu Y."/>
        </authorList>
    </citation>
    <scope>NUCLEOTIDE SEQUENCE [LARGE SCALE GENOMIC DNA]</scope>
    <source>
        <tissue evidence="9">Muscle</tissue>
    </source>
</reference>
<feature type="domain" description="Peptidase S1" evidence="8">
    <location>
        <begin position="122"/>
        <end position="380"/>
    </location>
</feature>
<evidence type="ECO:0000256" key="6">
    <source>
        <dbReference type="RuleBase" id="RU363034"/>
    </source>
</evidence>
<dbReference type="AlphaFoldDB" id="A0A3R7PHI2"/>
<accession>A0A3R7PHI2</accession>
<evidence type="ECO:0000313" key="9">
    <source>
        <dbReference type="EMBL" id="ROT71957.1"/>
    </source>
</evidence>
<feature type="region of interest" description="Disordered" evidence="7">
    <location>
        <begin position="118"/>
        <end position="149"/>
    </location>
</feature>
<gene>
    <name evidence="9" type="ORF">C7M84_009694</name>
</gene>
<dbReference type="InterPro" id="IPR018114">
    <property type="entry name" value="TRYPSIN_HIS"/>
</dbReference>
<dbReference type="InterPro" id="IPR033116">
    <property type="entry name" value="TRYPSIN_SER"/>
</dbReference>
<keyword evidence="4" id="KW-1015">Disulfide bond</keyword>
<dbReference type="Gene3D" id="2.40.10.10">
    <property type="entry name" value="Trypsin-like serine proteases"/>
    <property type="match status" value="1"/>
</dbReference>
<keyword evidence="10" id="KW-1185">Reference proteome</keyword>
<dbReference type="PROSITE" id="PS00135">
    <property type="entry name" value="TRYPSIN_SER"/>
    <property type="match status" value="1"/>
</dbReference>
<comment type="caution">
    <text evidence="9">The sequence shown here is derived from an EMBL/GenBank/DDBJ whole genome shotgun (WGS) entry which is preliminary data.</text>
</comment>
<evidence type="ECO:0000256" key="7">
    <source>
        <dbReference type="SAM" id="MobiDB-lite"/>
    </source>
</evidence>
<dbReference type="PROSITE" id="PS00134">
    <property type="entry name" value="TRYPSIN_HIS"/>
    <property type="match status" value="1"/>
</dbReference>
<evidence type="ECO:0000256" key="2">
    <source>
        <dbReference type="ARBA" id="ARBA00022801"/>
    </source>
</evidence>
<dbReference type="STRING" id="6689.A0A3R7PHI2"/>
<dbReference type="InterPro" id="IPR009003">
    <property type="entry name" value="Peptidase_S1_PA"/>
</dbReference>
<evidence type="ECO:0000256" key="4">
    <source>
        <dbReference type="ARBA" id="ARBA00023157"/>
    </source>
</evidence>
<feature type="region of interest" description="Disordered" evidence="7">
    <location>
        <begin position="47"/>
        <end position="105"/>
    </location>
</feature>
<comment type="similarity">
    <text evidence="5">Belongs to the peptidase S1 family. CLIP subfamily.</text>
</comment>
<keyword evidence="2 6" id="KW-0378">Hydrolase</keyword>
<dbReference type="OrthoDB" id="6357057at2759"/>
<organism evidence="9 10">
    <name type="scientific">Penaeus vannamei</name>
    <name type="common">Whiteleg shrimp</name>
    <name type="synonym">Litopenaeus vannamei</name>
    <dbReference type="NCBI Taxonomy" id="6689"/>
    <lineage>
        <taxon>Eukaryota</taxon>
        <taxon>Metazoa</taxon>
        <taxon>Ecdysozoa</taxon>
        <taxon>Arthropoda</taxon>
        <taxon>Crustacea</taxon>
        <taxon>Multicrustacea</taxon>
        <taxon>Malacostraca</taxon>
        <taxon>Eumalacostraca</taxon>
        <taxon>Eucarida</taxon>
        <taxon>Decapoda</taxon>
        <taxon>Dendrobranchiata</taxon>
        <taxon>Penaeoidea</taxon>
        <taxon>Penaeidae</taxon>
        <taxon>Penaeus</taxon>
    </lineage>
</organism>
<dbReference type="InterPro" id="IPR043504">
    <property type="entry name" value="Peptidase_S1_PA_chymotrypsin"/>
</dbReference>
<dbReference type="PANTHER" id="PTHR24264">
    <property type="entry name" value="TRYPSIN-RELATED"/>
    <property type="match status" value="1"/>
</dbReference>